<dbReference type="GO" id="GO:0032259">
    <property type="term" value="P:methylation"/>
    <property type="evidence" value="ECO:0007669"/>
    <property type="project" value="UniProtKB-KW"/>
</dbReference>
<dbReference type="InterPro" id="IPR029063">
    <property type="entry name" value="SAM-dependent_MTases_sf"/>
</dbReference>
<evidence type="ECO:0000256" key="2">
    <source>
        <dbReference type="ARBA" id="ARBA00012003"/>
    </source>
</evidence>
<dbReference type="GO" id="GO:0030735">
    <property type="term" value="F:carnosine N-methyltransferase activity"/>
    <property type="evidence" value="ECO:0007669"/>
    <property type="project" value="UniProtKB-EC"/>
</dbReference>
<comment type="similarity">
    <text evidence="1">Belongs to the carnosine N-methyltransferase family.</text>
</comment>
<dbReference type="Pfam" id="PF07942">
    <property type="entry name" value="CARME"/>
    <property type="match status" value="1"/>
</dbReference>
<keyword evidence="5" id="KW-0949">S-adenosyl-L-methionine</keyword>
<keyword evidence="7" id="KW-1185">Reference proteome</keyword>
<organism evidence="6 7">
    <name type="scientific">Vermiconidia calcicola</name>
    <dbReference type="NCBI Taxonomy" id="1690605"/>
    <lineage>
        <taxon>Eukaryota</taxon>
        <taxon>Fungi</taxon>
        <taxon>Dikarya</taxon>
        <taxon>Ascomycota</taxon>
        <taxon>Pezizomycotina</taxon>
        <taxon>Dothideomycetes</taxon>
        <taxon>Dothideomycetidae</taxon>
        <taxon>Mycosphaerellales</taxon>
        <taxon>Extremaceae</taxon>
        <taxon>Vermiconidia</taxon>
    </lineage>
</organism>
<evidence type="ECO:0000313" key="7">
    <source>
        <dbReference type="Proteomes" id="UP001345827"/>
    </source>
</evidence>
<reference evidence="6 7" key="1">
    <citation type="submission" date="2023-06" db="EMBL/GenBank/DDBJ databases">
        <title>Black Yeasts Isolated from many extreme environments.</title>
        <authorList>
            <person name="Coleine C."/>
            <person name="Stajich J.E."/>
            <person name="Selbmann L."/>
        </authorList>
    </citation>
    <scope>NUCLEOTIDE SEQUENCE [LARGE SCALE GENOMIC DNA]</scope>
    <source>
        <strain evidence="6 7">CCFEE 5887</strain>
    </source>
</reference>
<dbReference type="EC" id="2.1.1.22" evidence="2"/>
<gene>
    <name evidence="6" type="ORF">LTR25_009450</name>
</gene>
<dbReference type="PANTHER" id="PTHR12303">
    <property type="entry name" value="CARNOSINE N-METHYLTRANSFERASE"/>
    <property type="match status" value="1"/>
</dbReference>
<sequence>MENTVMLCGGISLQHVDRNELQGAIHAFRQYRISNQKEFVAPRLSHFLSLPRHQQEVLCHPSISHVENIKRVASAIAENSRLSSAIAEHGTTLLSTVLADHCRDDSRGPGNGEGDVIARSTLRQLYRDFSEEGSRERELCQNTIMQDLAQAFDGTTVENRRPRILVPGAGLLRLPLNLYLAGYEVEANEVSHHQLLASLFMLNQAETDPPYALYPWVLSFSNHVFRDDQFAKYSVPDLRPRGLIDETAARAGRPLLKINMNDFVIEYSKPCYENCFDAVTTLFFIDTAPNLLDYIATVSHCLDVGGVWINVGPLLWNCYENGPAGRQEGDLDDDISCKMRHRLALRESGELGPRKLEFSNDEVLKLLEHYGFVVEKQDRCIGEAGFVANPRGMLQNMYQMSHWVAKKRQ</sequence>
<evidence type="ECO:0000256" key="4">
    <source>
        <dbReference type="ARBA" id="ARBA00022679"/>
    </source>
</evidence>
<evidence type="ECO:0000313" key="6">
    <source>
        <dbReference type="EMBL" id="KAK5529671.1"/>
    </source>
</evidence>
<accession>A0AAV9PU97</accession>
<keyword evidence="3" id="KW-0489">Methyltransferase</keyword>
<dbReference type="EMBL" id="JAXLQG010000021">
    <property type="protein sequence ID" value="KAK5529671.1"/>
    <property type="molecule type" value="Genomic_DNA"/>
</dbReference>
<dbReference type="Proteomes" id="UP001345827">
    <property type="component" value="Unassembled WGS sequence"/>
</dbReference>
<dbReference type="SUPFAM" id="SSF53335">
    <property type="entry name" value="S-adenosyl-L-methionine-dependent methyltransferases"/>
    <property type="match status" value="1"/>
</dbReference>
<proteinExistence type="inferred from homology"/>
<name>A0AAV9PU97_9PEZI</name>
<protein>
    <recommendedName>
        <fullName evidence="2">carnosine N-methyltransferase</fullName>
        <ecNumber evidence="2">2.1.1.22</ecNumber>
    </recommendedName>
</protein>
<dbReference type="PANTHER" id="PTHR12303:SF6">
    <property type="entry name" value="CARNOSINE N-METHYLTRANSFERASE"/>
    <property type="match status" value="1"/>
</dbReference>
<dbReference type="SMART" id="SM01296">
    <property type="entry name" value="N2227"/>
    <property type="match status" value="1"/>
</dbReference>
<dbReference type="InterPro" id="IPR012901">
    <property type="entry name" value="CARME"/>
</dbReference>
<evidence type="ECO:0000256" key="3">
    <source>
        <dbReference type="ARBA" id="ARBA00022603"/>
    </source>
</evidence>
<evidence type="ECO:0000256" key="5">
    <source>
        <dbReference type="ARBA" id="ARBA00022691"/>
    </source>
</evidence>
<comment type="caution">
    <text evidence="6">The sequence shown here is derived from an EMBL/GenBank/DDBJ whole genome shotgun (WGS) entry which is preliminary data.</text>
</comment>
<evidence type="ECO:0000256" key="1">
    <source>
        <dbReference type="ARBA" id="ARBA00010086"/>
    </source>
</evidence>
<dbReference type="AlphaFoldDB" id="A0AAV9PU97"/>
<keyword evidence="4" id="KW-0808">Transferase</keyword>